<accession>G8UJS4</accession>
<evidence type="ECO:0000313" key="2">
    <source>
        <dbReference type="EMBL" id="AEW19831.1"/>
    </source>
</evidence>
<organism evidence="2 3">
    <name type="scientific">Tannerella forsythia (strain ATCC 43037 / JCM 10827 / CCUG 21028 A / KCTC 5666 / FDC 338)</name>
    <name type="common">Bacteroides forsythus</name>
    <dbReference type="NCBI Taxonomy" id="203275"/>
    <lineage>
        <taxon>Bacteria</taxon>
        <taxon>Pseudomonadati</taxon>
        <taxon>Bacteroidota</taxon>
        <taxon>Bacteroidia</taxon>
        <taxon>Bacteroidales</taxon>
        <taxon>Tannerellaceae</taxon>
        <taxon>Tannerella</taxon>
    </lineage>
</organism>
<keyword evidence="1" id="KW-1133">Transmembrane helix</keyword>
<gene>
    <name evidence="2" type="ordered locus">BFO_1293</name>
</gene>
<protein>
    <submittedName>
        <fullName evidence="2">Uncharacterized protein</fullName>
    </submittedName>
</protein>
<evidence type="ECO:0000313" key="3">
    <source>
        <dbReference type="Proteomes" id="UP000005436"/>
    </source>
</evidence>
<evidence type="ECO:0000256" key="1">
    <source>
        <dbReference type="SAM" id="Phobius"/>
    </source>
</evidence>
<feature type="transmembrane region" description="Helical" evidence="1">
    <location>
        <begin position="29"/>
        <end position="51"/>
    </location>
</feature>
<dbReference type="RefSeq" id="WP_014224662.1">
    <property type="nucleotide sequence ID" value="NC_016610.1"/>
</dbReference>
<sequence length="56" mass="6143">MKNFDWATYGVAELNAQEMEEVNGGDGKFHYWEFGLACVLLGPIGGAFYLLGVAQN</sequence>
<proteinExistence type="predicted"/>
<dbReference type="Proteomes" id="UP000005436">
    <property type="component" value="Chromosome"/>
</dbReference>
<dbReference type="GeneID" id="43389713"/>
<dbReference type="PATRIC" id="fig|203275.8.peg.1159"/>
<name>G8UJS4_TANFA</name>
<keyword evidence="1" id="KW-0472">Membrane</keyword>
<reference evidence="3" key="1">
    <citation type="submission" date="2011-12" db="EMBL/GenBank/DDBJ databases">
        <title>Complete sequence of Tannerella forsythia ATCC 43037.</title>
        <authorList>
            <person name="Dewhirst F."/>
            <person name="Tanner A."/>
            <person name="Izard J."/>
            <person name="Brinkac L."/>
            <person name="Durkin A.S."/>
            <person name="Hostetler J."/>
            <person name="Shetty J."/>
            <person name="Torralba M."/>
            <person name="Gill S."/>
            <person name="Nelson K."/>
        </authorList>
    </citation>
    <scope>NUCLEOTIDE SEQUENCE [LARGE SCALE GENOMIC DNA]</scope>
    <source>
        <strain evidence="3">ATCC 43037 / JCM 10827 / CCUG 33226 / KCTC 5666 / FDC 338</strain>
    </source>
</reference>
<dbReference type="AlphaFoldDB" id="G8UJS4"/>
<dbReference type="STRING" id="203275.BFO_1293"/>
<keyword evidence="1" id="KW-0812">Transmembrane</keyword>
<dbReference type="EMBL" id="CP003191">
    <property type="protein sequence ID" value="AEW19831.1"/>
    <property type="molecule type" value="Genomic_DNA"/>
</dbReference>
<dbReference type="KEGG" id="tfo:BFO_1293"/>
<keyword evidence="3" id="KW-1185">Reference proteome</keyword>
<dbReference type="HOGENOM" id="CLU_3012766_0_0_10"/>